<evidence type="ECO:0000259" key="2">
    <source>
        <dbReference type="Pfam" id="PF20349"/>
    </source>
</evidence>
<protein>
    <recommendedName>
        <fullName evidence="2">DUF6644 domain-containing protein</fullName>
    </recommendedName>
</protein>
<organism evidence="3">
    <name type="scientific">marine metagenome</name>
    <dbReference type="NCBI Taxonomy" id="408172"/>
    <lineage>
        <taxon>unclassified sequences</taxon>
        <taxon>metagenomes</taxon>
        <taxon>ecological metagenomes</taxon>
    </lineage>
</organism>
<feature type="transmembrane region" description="Helical" evidence="1">
    <location>
        <begin position="136"/>
        <end position="162"/>
    </location>
</feature>
<evidence type="ECO:0000313" key="3">
    <source>
        <dbReference type="EMBL" id="SUZ57492.1"/>
    </source>
</evidence>
<keyword evidence="1" id="KW-0812">Transmembrane</keyword>
<evidence type="ECO:0000256" key="1">
    <source>
        <dbReference type="SAM" id="Phobius"/>
    </source>
</evidence>
<gene>
    <name evidence="3" type="ORF">METZ01_LOCUS10346</name>
</gene>
<dbReference type="EMBL" id="UINC01000560">
    <property type="protein sequence ID" value="SUZ57492.1"/>
    <property type="molecule type" value="Genomic_DNA"/>
</dbReference>
<feature type="transmembrane region" description="Helical" evidence="1">
    <location>
        <begin position="23"/>
        <end position="45"/>
    </location>
</feature>
<feature type="transmembrane region" description="Helical" evidence="1">
    <location>
        <begin position="66"/>
        <end position="90"/>
    </location>
</feature>
<name>A0A381NSC8_9ZZZZ</name>
<feature type="transmembrane region" description="Helical" evidence="1">
    <location>
        <begin position="96"/>
        <end position="115"/>
    </location>
</feature>
<dbReference type="AlphaFoldDB" id="A0A381NSC8"/>
<feature type="domain" description="DUF6644" evidence="2">
    <location>
        <begin position="28"/>
        <end position="159"/>
    </location>
</feature>
<sequence length="192" mass="22005">MLEIAIWLSETKWSIALHESLYMYPWIESAHVLSICFFIGILLFVDLRLMGVAFTKLPISEMNKKVLPWSLFGFGLMTLTGFLLFYAIPVRSYQNIFFRFKVILILFAGLNAFLFHKQMKLEGMEWDEGKSIPKSVHLKAAASLVLWSGVIISGRMIAYNWFDCDRQPQPEWVNWAAGCIVDLNQMGGLDGI</sequence>
<keyword evidence="1" id="KW-0472">Membrane</keyword>
<proteinExistence type="predicted"/>
<accession>A0A381NSC8</accession>
<keyword evidence="1" id="KW-1133">Transmembrane helix</keyword>
<dbReference type="InterPro" id="IPR046586">
    <property type="entry name" value="DUF6644"/>
</dbReference>
<dbReference type="Pfam" id="PF20349">
    <property type="entry name" value="DUF6644"/>
    <property type="match status" value="1"/>
</dbReference>
<reference evidence="3" key="1">
    <citation type="submission" date="2018-05" db="EMBL/GenBank/DDBJ databases">
        <authorList>
            <person name="Lanie J.A."/>
            <person name="Ng W.-L."/>
            <person name="Kazmierczak K.M."/>
            <person name="Andrzejewski T.M."/>
            <person name="Davidsen T.M."/>
            <person name="Wayne K.J."/>
            <person name="Tettelin H."/>
            <person name="Glass J.I."/>
            <person name="Rusch D."/>
            <person name="Podicherti R."/>
            <person name="Tsui H.-C.T."/>
            <person name="Winkler M.E."/>
        </authorList>
    </citation>
    <scope>NUCLEOTIDE SEQUENCE</scope>
</reference>